<dbReference type="Pfam" id="PF04151">
    <property type="entry name" value="PPC"/>
    <property type="match status" value="1"/>
</dbReference>
<gene>
    <name evidence="2" type="ORF">Q664_41570</name>
</gene>
<sequence length="121" mass="12314">SVSAAWTAVGVGASTPPPAAVALTNGVALTSQSASTGAEKHYYLDVPASRASSFVSSGGTGDADLYVRIGAAPTTSSYNCRPYLSGNAETCNIAAQSTAQRMYVMLRAYSTFSGVSIKGTY</sequence>
<accession>A0A084SIU8</accession>
<evidence type="ECO:0000313" key="2">
    <source>
        <dbReference type="EMBL" id="KFA88383.1"/>
    </source>
</evidence>
<dbReference type="RefSeq" id="WP_043408899.1">
    <property type="nucleotide sequence ID" value="NZ_JPMI01000293.1"/>
</dbReference>
<comment type="caution">
    <text evidence="2">The sequence shown here is derived from an EMBL/GenBank/DDBJ whole genome shotgun (WGS) entry which is preliminary data.</text>
</comment>
<reference evidence="2 3" key="1">
    <citation type="submission" date="2014-07" db="EMBL/GenBank/DDBJ databases">
        <title>Draft Genome Sequence of Gephyronic Acid Producer, Cystobacter violaceus Strain Cb vi76.</title>
        <authorList>
            <person name="Stevens D.C."/>
            <person name="Young J."/>
            <person name="Carmichael R."/>
            <person name="Tan J."/>
            <person name="Taylor R.E."/>
        </authorList>
    </citation>
    <scope>NUCLEOTIDE SEQUENCE [LARGE SCALE GENOMIC DNA]</scope>
    <source>
        <strain evidence="2 3">Cb vi76</strain>
    </source>
</reference>
<proteinExistence type="predicted"/>
<evidence type="ECO:0000259" key="1">
    <source>
        <dbReference type="Pfam" id="PF04151"/>
    </source>
</evidence>
<dbReference type="Proteomes" id="UP000028547">
    <property type="component" value="Unassembled WGS sequence"/>
</dbReference>
<organism evidence="2 3">
    <name type="scientific">Archangium violaceum Cb vi76</name>
    <dbReference type="NCBI Taxonomy" id="1406225"/>
    <lineage>
        <taxon>Bacteria</taxon>
        <taxon>Pseudomonadati</taxon>
        <taxon>Myxococcota</taxon>
        <taxon>Myxococcia</taxon>
        <taxon>Myxococcales</taxon>
        <taxon>Cystobacterineae</taxon>
        <taxon>Archangiaceae</taxon>
        <taxon>Archangium</taxon>
    </lineage>
</organism>
<name>A0A084SIU8_9BACT</name>
<protein>
    <submittedName>
        <fullName evidence="2">Peptidase M4</fullName>
    </submittedName>
</protein>
<feature type="non-terminal residue" evidence="2">
    <location>
        <position position="1"/>
    </location>
</feature>
<dbReference type="AlphaFoldDB" id="A0A084SIU8"/>
<evidence type="ECO:0000313" key="3">
    <source>
        <dbReference type="Proteomes" id="UP000028547"/>
    </source>
</evidence>
<dbReference type="EMBL" id="JPMI01000293">
    <property type="protein sequence ID" value="KFA88383.1"/>
    <property type="molecule type" value="Genomic_DNA"/>
</dbReference>
<dbReference type="InterPro" id="IPR007280">
    <property type="entry name" value="Peptidase_C_arc/bac"/>
</dbReference>
<feature type="domain" description="Peptidase C-terminal archaeal/bacterial" evidence="1">
    <location>
        <begin position="41"/>
        <end position="97"/>
    </location>
</feature>
<dbReference type="Gene3D" id="2.60.120.380">
    <property type="match status" value="1"/>
</dbReference>